<organism evidence="2 3">
    <name type="scientific">Leptolyngbya foveolarum</name>
    <dbReference type="NCBI Taxonomy" id="47253"/>
    <lineage>
        <taxon>Bacteria</taxon>
        <taxon>Bacillati</taxon>
        <taxon>Cyanobacteriota</taxon>
        <taxon>Cyanophyceae</taxon>
        <taxon>Leptolyngbyales</taxon>
        <taxon>Leptolyngbyaceae</taxon>
        <taxon>Leptolyngbya group</taxon>
        <taxon>Leptolyngbya</taxon>
    </lineage>
</organism>
<keyword evidence="1" id="KW-0472">Membrane</keyword>
<keyword evidence="1" id="KW-0812">Transmembrane</keyword>
<keyword evidence="1" id="KW-1133">Transmembrane helix</keyword>
<proteinExistence type="predicted"/>
<gene>
    <name evidence="2" type="ORF">DCF25_04995</name>
</gene>
<dbReference type="Proteomes" id="UP000249354">
    <property type="component" value="Unassembled WGS sequence"/>
</dbReference>
<dbReference type="EMBL" id="QBMC01000020">
    <property type="protein sequence ID" value="PZO21302.1"/>
    <property type="molecule type" value="Genomic_DNA"/>
</dbReference>
<evidence type="ECO:0000313" key="2">
    <source>
        <dbReference type="EMBL" id="PZO21302.1"/>
    </source>
</evidence>
<name>A0A2W4ULH7_9CYAN</name>
<feature type="transmembrane region" description="Helical" evidence="1">
    <location>
        <begin position="6"/>
        <end position="23"/>
    </location>
</feature>
<evidence type="ECO:0000313" key="3">
    <source>
        <dbReference type="Proteomes" id="UP000249354"/>
    </source>
</evidence>
<dbReference type="AlphaFoldDB" id="A0A2W4ULH7"/>
<reference evidence="3" key="1">
    <citation type="submission" date="2018-04" db="EMBL/GenBank/DDBJ databases">
        <authorList>
            <person name="Cornet L."/>
        </authorList>
    </citation>
    <scope>NUCLEOTIDE SEQUENCE [LARGE SCALE GENOMIC DNA]</scope>
</reference>
<protein>
    <submittedName>
        <fullName evidence="2">Uncharacterized protein</fullName>
    </submittedName>
</protein>
<evidence type="ECO:0000256" key="1">
    <source>
        <dbReference type="SAM" id="Phobius"/>
    </source>
</evidence>
<comment type="caution">
    <text evidence="2">The sequence shown here is derived from an EMBL/GenBank/DDBJ whole genome shotgun (WGS) entry which is preliminary data.</text>
</comment>
<reference evidence="2 3" key="2">
    <citation type="submission" date="2018-06" db="EMBL/GenBank/DDBJ databases">
        <title>Metagenomic assembly of (sub)arctic Cyanobacteria and their associated microbiome from non-axenic cultures.</title>
        <authorList>
            <person name="Baurain D."/>
        </authorList>
    </citation>
    <scope>NUCLEOTIDE SEQUENCE [LARGE SCALE GENOMIC DNA]</scope>
    <source>
        <strain evidence="2">ULC129bin1</strain>
    </source>
</reference>
<sequence>MIVAASLNAMIAAAVWWLAYRLWRWRNYLISLNQALRQTSISPQAAGYGLMLKRAQIAQTRLTLAQIQTRSQQMIQTLRTIRMLQSVLRYRRH</sequence>
<accession>A0A2W4ULH7</accession>